<dbReference type="EMBL" id="NOII01000003">
    <property type="protein sequence ID" value="OYD57259.1"/>
    <property type="molecule type" value="Genomic_DNA"/>
</dbReference>
<dbReference type="AlphaFoldDB" id="A0A235F7T4"/>
<sequence>MVELQNLNLLAVLAGGFIYMLFGALYYSPIAFGKTWTVIHQERFSAYGDGAKYGVAAAAAFISSFLIAVIVNDAGADSVADGLVIGLILGLLIAVALLKNMMFGMMPKKAYFIAAGDHAIIYIVLAVLHAVWR</sequence>
<feature type="transmembrane region" description="Helical" evidence="1">
    <location>
        <begin position="110"/>
        <end position="132"/>
    </location>
</feature>
<dbReference type="OrthoDB" id="2382138at2"/>
<comment type="caution">
    <text evidence="2">The sequence shown here is derived from an EMBL/GenBank/DDBJ whole genome shotgun (WGS) entry which is preliminary data.</text>
</comment>
<keyword evidence="1" id="KW-1133">Transmembrane helix</keyword>
<reference evidence="2 3" key="1">
    <citation type="submission" date="2017-07" db="EMBL/GenBank/DDBJ databases">
        <title>Fictibacillus sp. nov. GDSW-R2A3 Genome sequencing and assembly.</title>
        <authorList>
            <person name="Mayilraj S."/>
        </authorList>
    </citation>
    <scope>NUCLEOTIDE SEQUENCE [LARGE SCALE GENOMIC DNA]</scope>
    <source>
        <strain evidence="2 3">GDSW-R2A3</strain>
    </source>
</reference>
<dbReference type="Pfam" id="PF08570">
    <property type="entry name" value="DUF1761"/>
    <property type="match status" value="1"/>
</dbReference>
<dbReference type="InterPro" id="IPR013879">
    <property type="entry name" value="DUF1761"/>
</dbReference>
<dbReference type="Proteomes" id="UP000215059">
    <property type="component" value="Unassembled WGS sequence"/>
</dbReference>
<evidence type="ECO:0000256" key="1">
    <source>
        <dbReference type="SAM" id="Phobius"/>
    </source>
</evidence>
<gene>
    <name evidence="2" type="ORF">CGZ90_11255</name>
</gene>
<dbReference type="RefSeq" id="WP_094252607.1">
    <property type="nucleotide sequence ID" value="NZ_JBHLXL010000001.1"/>
</dbReference>
<keyword evidence="1" id="KW-0812">Transmembrane</keyword>
<name>A0A235F7T4_9BACL</name>
<keyword evidence="1" id="KW-0472">Membrane</keyword>
<feature type="transmembrane region" description="Helical" evidence="1">
    <location>
        <begin position="12"/>
        <end position="32"/>
    </location>
</feature>
<feature type="transmembrane region" description="Helical" evidence="1">
    <location>
        <begin position="53"/>
        <end position="72"/>
    </location>
</feature>
<keyword evidence="3" id="KW-1185">Reference proteome</keyword>
<evidence type="ECO:0008006" key="4">
    <source>
        <dbReference type="Google" id="ProtNLM"/>
    </source>
</evidence>
<feature type="transmembrane region" description="Helical" evidence="1">
    <location>
        <begin position="78"/>
        <end position="98"/>
    </location>
</feature>
<organism evidence="2 3">
    <name type="scientific">Fictibacillus aquaticus</name>
    <dbReference type="NCBI Taxonomy" id="2021314"/>
    <lineage>
        <taxon>Bacteria</taxon>
        <taxon>Bacillati</taxon>
        <taxon>Bacillota</taxon>
        <taxon>Bacilli</taxon>
        <taxon>Bacillales</taxon>
        <taxon>Fictibacillaceae</taxon>
        <taxon>Fictibacillus</taxon>
    </lineage>
</organism>
<accession>A0A235F7T4</accession>
<proteinExistence type="predicted"/>
<protein>
    <recommendedName>
        <fullName evidence="4">DUF1761 domain-containing protein</fullName>
    </recommendedName>
</protein>
<evidence type="ECO:0000313" key="2">
    <source>
        <dbReference type="EMBL" id="OYD57259.1"/>
    </source>
</evidence>
<evidence type="ECO:0000313" key="3">
    <source>
        <dbReference type="Proteomes" id="UP000215059"/>
    </source>
</evidence>